<dbReference type="GO" id="GO:0003700">
    <property type="term" value="F:DNA-binding transcription factor activity"/>
    <property type="evidence" value="ECO:0007669"/>
    <property type="project" value="TreeGrafter"/>
</dbReference>
<evidence type="ECO:0000256" key="1">
    <source>
        <dbReference type="ARBA" id="ARBA00023125"/>
    </source>
</evidence>
<dbReference type="Gene3D" id="1.10.10.60">
    <property type="entry name" value="Homeodomain-like"/>
    <property type="match status" value="1"/>
</dbReference>
<dbReference type="PRINTS" id="PR00455">
    <property type="entry name" value="HTHTETR"/>
</dbReference>
<dbReference type="InterPro" id="IPR009057">
    <property type="entry name" value="Homeodomain-like_sf"/>
</dbReference>
<dbReference type="EMBL" id="NBXB01000034">
    <property type="protein sequence ID" value="RFA13406.1"/>
    <property type="molecule type" value="Genomic_DNA"/>
</dbReference>
<feature type="domain" description="HTH tetR-type" evidence="3">
    <location>
        <begin position="18"/>
        <end position="78"/>
    </location>
</feature>
<proteinExistence type="predicted"/>
<comment type="caution">
    <text evidence="4">The sequence shown here is derived from an EMBL/GenBank/DDBJ whole genome shotgun (WGS) entry which is preliminary data.</text>
</comment>
<gene>
    <name evidence="4" type="ORF">B7R22_12055</name>
</gene>
<feature type="DNA-binding region" description="H-T-H motif" evidence="2">
    <location>
        <begin position="41"/>
        <end position="60"/>
    </location>
</feature>
<accession>A0A3E0VU81</accession>
<name>A0A3E0VU81_9MICO</name>
<reference evidence="4 5" key="1">
    <citation type="submission" date="2017-04" db="EMBL/GenBank/DDBJ databases">
        <title>Comparative genome analysis of Subtercola boreus.</title>
        <authorList>
            <person name="Cho Y.-J."/>
            <person name="Cho A."/>
            <person name="Kim O.-S."/>
            <person name="Lee J.-I."/>
        </authorList>
    </citation>
    <scope>NUCLEOTIDE SEQUENCE [LARGE SCALE GENOMIC DNA]</scope>
    <source>
        <strain evidence="4 5">P27479</strain>
    </source>
</reference>
<dbReference type="OrthoDB" id="116659at2"/>
<sequence length="202" mass="21972">MIMGDSIDMTSSKSARTRERRELILRSAATLMAERGYPAVSMSQIGAAAGIVGSAVYRHFDSKSTILGTLIGGVIEVMLRGTREVVSTGQTGLDLLDAMILTQTRLTIENRSVVAVYLRDAGNLPIDDLRSLRRQQRLLIEEWVFQCEAISLYASEAELRTVVQAVLALINSVCTYDNPLPAEQQIDSLSRIACAALRAGLG</sequence>
<dbReference type="PROSITE" id="PS50977">
    <property type="entry name" value="HTH_TETR_2"/>
    <property type="match status" value="1"/>
</dbReference>
<dbReference type="InterPro" id="IPR050109">
    <property type="entry name" value="HTH-type_TetR-like_transc_reg"/>
</dbReference>
<evidence type="ECO:0000313" key="4">
    <source>
        <dbReference type="EMBL" id="RFA13406.1"/>
    </source>
</evidence>
<organism evidence="4 5">
    <name type="scientific">Subtercola boreus</name>
    <dbReference type="NCBI Taxonomy" id="120213"/>
    <lineage>
        <taxon>Bacteria</taxon>
        <taxon>Bacillati</taxon>
        <taxon>Actinomycetota</taxon>
        <taxon>Actinomycetes</taxon>
        <taxon>Micrococcales</taxon>
        <taxon>Microbacteriaceae</taxon>
        <taxon>Subtercola</taxon>
    </lineage>
</organism>
<dbReference type="SUPFAM" id="SSF46689">
    <property type="entry name" value="Homeodomain-like"/>
    <property type="match status" value="1"/>
</dbReference>
<dbReference type="GO" id="GO:0000976">
    <property type="term" value="F:transcription cis-regulatory region binding"/>
    <property type="evidence" value="ECO:0007669"/>
    <property type="project" value="TreeGrafter"/>
</dbReference>
<dbReference type="InterPro" id="IPR001647">
    <property type="entry name" value="HTH_TetR"/>
</dbReference>
<dbReference type="AlphaFoldDB" id="A0A3E0VU81"/>
<evidence type="ECO:0000256" key="2">
    <source>
        <dbReference type="PROSITE-ProRule" id="PRU00335"/>
    </source>
</evidence>
<dbReference type="PANTHER" id="PTHR30055">
    <property type="entry name" value="HTH-TYPE TRANSCRIPTIONAL REGULATOR RUTR"/>
    <property type="match status" value="1"/>
</dbReference>
<dbReference type="Gene3D" id="1.10.357.10">
    <property type="entry name" value="Tetracycline Repressor, domain 2"/>
    <property type="match status" value="1"/>
</dbReference>
<evidence type="ECO:0000259" key="3">
    <source>
        <dbReference type="PROSITE" id="PS50977"/>
    </source>
</evidence>
<protein>
    <recommendedName>
        <fullName evidence="3">HTH tetR-type domain-containing protein</fullName>
    </recommendedName>
</protein>
<dbReference type="Proteomes" id="UP000256541">
    <property type="component" value="Unassembled WGS sequence"/>
</dbReference>
<dbReference type="PANTHER" id="PTHR30055:SF226">
    <property type="entry name" value="HTH-TYPE TRANSCRIPTIONAL REGULATOR PKSA"/>
    <property type="match status" value="1"/>
</dbReference>
<evidence type="ECO:0000313" key="5">
    <source>
        <dbReference type="Proteomes" id="UP000256541"/>
    </source>
</evidence>
<keyword evidence="1 2" id="KW-0238">DNA-binding</keyword>
<dbReference type="Pfam" id="PF00440">
    <property type="entry name" value="TetR_N"/>
    <property type="match status" value="1"/>
</dbReference>